<keyword evidence="1" id="KW-0472">Membrane</keyword>
<evidence type="ECO:0000313" key="3">
    <source>
        <dbReference type="Proteomes" id="UP000272942"/>
    </source>
</evidence>
<evidence type="ECO:0000313" key="2">
    <source>
        <dbReference type="EMBL" id="VDP84846.1"/>
    </source>
</evidence>
<feature type="transmembrane region" description="Helical" evidence="1">
    <location>
        <begin position="51"/>
        <end position="73"/>
    </location>
</feature>
<protein>
    <submittedName>
        <fullName evidence="2 4">Uncharacterized protein</fullName>
    </submittedName>
</protein>
<keyword evidence="3" id="KW-1185">Reference proteome</keyword>
<dbReference type="WBParaSite" id="ECPE_0000916301-mRNA-1">
    <property type="protein sequence ID" value="ECPE_0000916301-mRNA-1"/>
    <property type="gene ID" value="ECPE_0000916301"/>
</dbReference>
<reference evidence="4" key="1">
    <citation type="submission" date="2016-06" db="UniProtKB">
        <authorList>
            <consortium name="WormBaseParasite"/>
        </authorList>
    </citation>
    <scope>IDENTIFICATION</scope>
</reference>
<accession>A0A183AQA0</accession>
<sequence>MEMCNTLPCPDETLALSRQGRSEEIGELKVQMLQAQAARCVKLVGAVGEALVAISCVFAALAATAMAISVHLLV</sequence>
<dbReference type="AlphaFoldDB" id="A0A183AQA0"/>
<keyword evidence="1" id="KW-0812">Transmembrane</keyword>
<dbReference type="OrthoDB" id="5855429at2759"/>
<evidence type="ECO:0000256" key="1">
    <source>
        <dbReference type="SAM" id="Phobius"/>
    </source>
</evidence>
<evidence type="ECO:0000313" key="4">
    <source>
        <dbReference type="WBParaSite" id="ECPE_0000916301-mRNA-1"/>
    </source>
</evidence>
<gene>
    <name evidence="2" type="ORF">ECPE_LOCUS9135</name>
</gene>
<name>A0A183AQA0_9TREM</name>
<organism evidence="4">
    <name type="scientific">Echinostoma caproni</name>
    <dbReference type="NCBI Taxonomy" id="27848"/>
    <lineage>
        <taxon>Eukaryota</taxon>
        <taxon>Metazoa</taxon>
        <taxon>Spiralia</taxon>
        <taxon>Lophotrochozoa</taxon>
        <taxon>Platyhelminthes</taxon>
        <taxon>Trematoda</taxon>
        <taxon>Digenea</taxon>
        <taxon>Plagiorchiida</taxon>
        <taxon>Echinostomata</taxon>
        <taxon>Echinostomatoidea</taxon>
        <taxon>Echinostomatidae</taxon>
        <taxon>Echinostoma</taxon>
    </lineage>
</organism>
<reference evidence="2 3" key="2">
    <citation type="submission" date="2018-11" db="EMBL/GenBank/DDBJ databases">
        <authorList>
            <consortium name="Pathogen Informatics"/>
        </authorList>
    </citation>
    <scope>NUCLEOTIDE SEQUENCE [LARGE SCALE GENOMIC DNA]</scope>
    <source>
        <strain evidence="2 3">Egypt</strain>
    </source>
</reference>
<proteinExistence type="predicted"/>
<dbReference type="Proteomes" id="UP000272942">
    <property type="component" value="Unassembled WGS sequence"/>
</dbReference>
<dbReference type="EMBL" id="UZAN01046965">
    <property type="protein sequence ID" value="VDP84846.1"/>
    <property type="molecule type" value="Genomic_DNA"/>
</dbReference>
<keyword evidence="1" id="KW-1133">Transmembrane helix</keyword>